<dbReference type="PANTHER" id="PTHR46211:SF1">
    <property type="entry name" value="GLYCEROPHOSPHODIESTER PHOSPHODIESTERASE, CYTOPLASMIC"/>
    <property type="match status" value="1"/>
</dbReference>
<feature type="domain" description="GP-PDE" evidence="1">
    <location>
        <begin position="39"/>
        <end position="276"/>
    </location>
</feature>
<dbReference type="Gene3D" id="3.20.20.190">
    <property type="entry name" value="Phosphatidylinositol (PI) phosphodiesterase"/>
    <property type="match status" value="1"/>
</dbReference>
<dbReference type="GO" id="GO:0006629">
    <property type="term" value="P:lipid metabolic process"/>
    <property type="evidence" value="ECO:0007669"/>
    <property type="project" value="InterPro"/>
</dbReference>
<evidence type="ECO:0000313" key="2">
    <source>
        <dbReference type="EMBL" id="SDE87359.1"/>
    </source>
</evidence>
<dbReference type="InterPro" id="IPR017946">
    <property type="entry name" value="PLC-like_Pdiesterase_TIM-brl"/>
</dbReference>
<accession>A0A1G7GH63</accession>
<evidence type="ECO:0000313" key="3">
    <source>
        <dbReference type="Proteomes" id="UP000198748"/>
    </source>
</evidence>
<dbReference type="AlphaFoldDB" id="A0A1G7GH63"/>
<dbReference type="Pfam" id="PF03009">
    <property type="entry name" value="GDPD"/>
    <property type="match status" value="1"/>
</dbReference>
<gene>
    <name evidence="2" type="ORF">SAMN04487996_107250</name>
</gene>
<protein>
    <submittedName>
        <fullName evidence="2">Glycerophosphoryl diester phosphodiesterase family protein</fullName>
    </submittedName>
</protein>
<evidence type="ECO:0000259" key="1">
    <source>
        <dbReference type="PROSITE" id="PS51704"/>
    </source>
</evidence>
<organism evidence="2 3">
    <name type="scientific">Dyadobacter soli</name>
    <dbReference type="NCBI Taxonomy" id="659014"/>
    <lineage>
        <taxon>Bacteria</taxon>
        <taxon>Pseudomonadati</taxon>
        <taxon>Bacteroidota</taxon>
        <taxon>Cytophagia</taxon>
        <taxon>Cytophagales</taxon>
        <taxon>Spirosomataceae</taxon>
        <taxon>Dyadobacter</taxon>
    </lineage>
</organism>
<dbReference type="GO" id="GO:0008081">
    <property type="term" value="F:phosphoric diester hydrolase activity"/>
    <property type="evidence" value="ECO:0007669"/>
    <property type="project" value="InterPro"/>
</dbReference>
<dbReference type="PROSITE" id="PS51704">
    <property type="entry name" value="GP_PDE"/>
    <property type="match status" value="1"/>
</dbReference>
<proteinExistence type="predicted"/>
<sequence length="276" mass="31693">MLTLPINKVNLSGLIFRLMCFSAIILFAGNSPAFAKDKPRLIGHRGGVIDSTHTENSLAGLKAAYKRGYYMAEIDIRLTKDGQLIILHDPTLKAYYNVNKAARELTWEEIRGLKSDRDGSSPVLLEDALKYCKGRLQVMLDTKIAGDDPVNFKKIEDLLRKYNLLENAFVIGSNEIRNYFNGKSKTGYSINALKQLKTQNQFVADRYFLFTHGNEIKEEDVKWAQANHVMVVPSINKYHYRDIPFMDGAKRDIENLKKWGVVYYQIDSEFDRWLVK</sequence>
<dbReference type="CDD" id="cd08566">
    <property type="entry name" value="GDPD_AtGDE_like"/>
    <property type="match status" value="1"/>
</dbReference>
<dbReference type="OrthoDB" id="384721at2"/>
<dbReference type="RefSeq" id="WP_090150507.1">
    <property type="nucleotide sequence ID" value="NZ_FNAN01000007.1"/>
</dbReference>
<dbReference type="EMBL" id="FNAN01000007">
    <property type="protein sequence ID" value="SDE87359.1"/>
    <property type="molecule type" value="Genomic_DNA"/>
</dbReference>
<dbReference type="InterPro" id="IPR030395">
    <property type="entry name" value="GP_PDE_dom"/>
</dbReference>
<dbReference type="STRING" id="659014.SAMN04487996_107250"/>
<dbReference type="SUPFAM" id="SSF51695">
    <property type="entry name" value="PLC-like phosphodiesterases"/>
    <property type="match status" value="1"/>
</dbReference>
<dbReference type="Proteomes" id="UP000198748">
    <property type="component" value="Unassembled WGS sequence"/>
</dbReference>
<reference evidence="3" key="1">
    <citation type="submission" date="2016-10" db="EMBL/GenBank/DDBJ databases">
        <authorList>
            <person name="Varghese N."/>
            <person name="Submissions S."/>
        </authorList>
    </citation>
    <scope>NUCLEOTIDE SEQUENCE [LARGE SCALE GENOMIC DNA]</scope>
    <source>
        <strain evidence="3">DSM 25329</strain>
    </source>
</reference>
<name>A0A1G7GH63_9BACT</name>
<keyword evidence="3" id="KW-1185">Reference proteome</keyword>
<dbReference type="PANTHER" id="PTHR46211">
    <property type="entry name" value="GLYCEROPHOSPHORYL DIESTER PHOSPHODIESTERASE"/>
    <property type="match status" value="1"/>
</dbReference>